<comment type="caution">
    <text evidence="2">The sequence shown here is derived from an EMBL/GenBank/DDBJ whole genome shotgun (WGS) entry which is preliminary data.</text>
</comment>
<organism evidence="2 3">
    <name type="scientific">Triparma laevis f. longispina</name>
    <dbReference type="NCBI Taxonomy" id="1714387"/>
    <lineage>
        <taxon>Eukaryota</taxon>
        <taxon>Sar</taxon>
        <taxon>Stramenopiles</taxon>
        <taxon>Ochrophyta</taxon>
        <taxon>Bolidophyceae</taxon>
        <taxon>Parmales</taxon>
        <taxon>Triparmaceae</taxon>
        <taxon>Triparma</taxon>
    </lineage>
</organism>
<dbReference type="EMBL" id="BRXW01000102">
    <property type="protein sequence ID" value="GMI06631.1"/>
    <property type="molecule type" value="Genomic_DNA"/>
</dbReference>
<evidence type="ECO:0000313" key="3">
    <source>
        <dbReference type="Proteomes" id="UP001165122"/>
    </source>
</evidence>
<evidence type="ECO:0000313" key="2">
    <source>
        <dbReference type="EMBL" id="GMI06631.1"/>
    </source>
</evidence>
<dbReference type="InterPro" id="IPR026906">
    <property type="entry name" value="LRR_5"/>
</dbReference>
<proteinExistence type="predicted"/>
<feature type="compositionally biased region" description="Basic and acidic residues" evidence="1">
    <location>
        <begin position="9"/>
        <end position="31"/>
    </location>
</feature>
<dbReference type="PANTHER" id="PTHR45661:SF3">
    <property type="entry name" value="IG-LIKE DOMAIN-CONTAINING PROTEIN"/>
    <property type="match status" value="1"/>
</dbReference>
<dbReference type="AlphaFoldDB" id="A0A9W7CL90"/>
<feature type="region of interest" description="Disordered" evidence="1">
    <location>
        <begin position="1"/>
        <end position="31"/>
    </location>
</feature>
<protein>
    <submittedName>
        <fullName evidence="2">Uncharacterized protein</fullName>
    </submittedName>
</protein>
<dbReference type="Proteomes" id="UP001165122">
    <property type="component" value="Unassembled WGS sequence"/>
</dbReference>
<keyword evidence="3" id="KW-1185">Reference proteome</keyword>
<dbReference type="InterPro" id="IPR032675">
    <property type="entry name" value="LRR_dom_sf"/>
</dbReference>
<sequence>MSKPVATESTEHNESREMSRKRGAGHEGKDEEGLSIYVAATENSTNSTTVSTVPATTDQFMFTPEFRRHFVEFVPGDTLMTLRLATKGWKVAAEAFIDEGVRRDVIIVHDGNDLHWKVAKARHERRMLVTRVIFLLNITQIGERACTWASNLVVVEIPEGIESIGERAFNGCRNLTAVFFLTTLTSIGVQAFYDCTSLDNVNLLHTNLQKLGSRAFRQCSELKSMTIPDSLQKFGSSIFWDCSKLVPSNINVTHTNAVVAYLRSKQKTFPSSIVHSLQGVGSGCTLM</sequence>
<accession>A0A9W7CL90</accession>
<gene>
    <name evidence="2" type="ORF">TrLO_g3187</name>
</gene>
<dbReference type="SUPFAM" id="SSF52058">
    <property type="entry name" value="L domain-like"/>
    <property type="match status" value="1"/>
</dbReference>
<dbReference type="OrthoDB" id="206603at2759"/>
<reference evidence="3" key="1">
    <citation type="journal article" date="2023" name="Commun. Biol.">
        <title>Genome analysis of Parmales, the sister group of diatoms, reveals the evolutionary specialization of diatoms from phago-mixotrophs to photoautotrophs.</title>
        <authorList>
            <person name="Ban H."/>
            <person name="Sato S."/>
            <person name="Yoshikawa S."/>
            <person name="Yamada K."/>
            <person name="Nakamura Y."/>
            <person name="Ichinomiya M."/>
            <person name="Sato N."/>
            <person name="Blanc-Mathieu R."/>
            <person name="Endo H."/>
            <person name="Kuwata A."/>
            <person name="Ogata H."/>
        </authorList>
    </citation>
    <scope>NUCLEOTIDE SEQUENCE [LARGE SCALE GENOMIC DNA]</scope>
    <source>
        <strain evidence="3">NIES 3700</strain>
    </source>
</reference>
<evidence type="ECO:0000256" key="1">
    <source>
        <dbReference type="SAM" id="MobiDB-lite"/>
    </source>
</evidence>
<dbReference type="Pfam" id="PF13306">
    <property type="entry name" value="LRR_5"/>
    <property type="match status" value="1"/>
</dbReference>
<dbReference type="PANTHER" id="PTHR45661">
    <property type="entry name" value="SURFACE ANTIGEN"/>
    <property type="match status" value="1"/>
</dbReference>
<dbReference type="Gene3D" id="3.80.10.10">
    <property type="entry name" value="Ribonuclease Inhibitor"/>
    <property type="match status" value="1"/>
</dbReference>
<dbReference type="InterPro" id="IPR053139">
    <property type="entry name" value="Surface_bspA-like"/>
</dbReference>
<name>A0A9W7CL90_9STRA</name>